<dbReference type="PANTHER" id="PTHR24171">
    <property type="entry name" value="ANKYRIN REPEAT DOMAIN-CONTAINING PROTEIN 39-RELATED"/>
    <property type="match status" value="1"/>
</dbReference>
<proteinExistence type="predicted"/>
<dbReference type="Gene3D" id="1.25.40.20">
    <property type="entry name" value="Ankyrin repeat-containing domain"/>
    <property type="match status" value="2"/>
</dbReference>
<keyword evidence="6" id="KW-1185">Reference proteome</keyword>
<evidence type="ECO:0000256" key="3">
    <source>
        <dbReference type="PROSITE-ProRule" id="PRU00023"/>
    </source>
</evidence>
<feature type="repeat" description="ANK" evidence="3">
    <location>
        <begin position="234"/>
        <end position="266"/>
    </location>
</feature>
<feature type="region of interest" description="Disordered" evidence="4">
    <location>
        <begin position="1"/>
        <end position="56"/>
    </location>
</feature>
<evidence type="ECO:0000256" key="4">
    <source>
        <dbReference type="SAM" id="MobiDB-lite"/>
    </source>
</evidence>
<dbReference type="AlphaFoldDB" id="E2ALA3"/>
<feature type="repeat" description="ANK" evidence="3">
    <location>
        <begin position="310"/>
        <end position="342"/>
    </location>
</feature>
<reference evidence="5 6" key="1">
    <citation type="journal article" date="2010" name="Science">
        <title>Genomic comparison of the ants Camponotus floridanus and Harpegnathos saltator.</title>
        <authorList>
            <person name="Bonasio R."/>
            <person name="Zhang G."/>
            <person name="Ye C."/>
            <person name="Mutti N.S."/>
            <person name="Fang X."/>
            <person name="Qin N."/>
            <person name="Donahue G."/>
            <person name="Yang P."/>
            <person name="Li Q."/>
            <person name="Li C."/>
            <person name="Zhang P."/>
            <person name="Huang Z."/>
            <person name="Berger S.L."/>
            <person name="Reinberg D."/>
            <person name="Wang J."/>
            <person name="Liebig J."/>
        </authorList>
    </citation>
    <scope>NUCLEOTIDE SEQUENCE [LARGE SCALE GENOMIC DNA]</scope>
    <source>
        <strain evidence="6">C129</strain>
    </source>
</reference>
<evidence type="ECO:0000256" key="1">
    <source>
        <dbReference type="ARBA" id="ARBA00022737"/>
    </source>
</evidence>
<dbReference type="Pfam" id="PF12796">
    <property type="entry name" value="Ank_2"/>
    <property type="match status" value="3"/>
</dbReference>
<dbReference type="EMBL" id="GL440570">
    <property type="protein sequence ID" value="EFN65782.1"/>
    <property type="molecule type" value="Genomic_DNA"/>
</dbReference>
<dbReference type="InterPro" id="IPR002110">
    <property type="entry name" value="Ankyrin_rpt"/>
</dbReference>
<evidence type="ECO:0000313" key="6">
    <source>
        <dbReference type="Proteomes" id="UP000000311"/>
    </source>
</evidence>
<keyword evidence="5" id="KW-0675">Receptor</keyword>
<dbReference type="PROSITE" id="PS50297">
    <property type="entry name" value="ANK_REP_REGION"/>
    <property type="match status" value="3"/>
</dbReference>
<dbReference type="InterPro" id="IPR036770">
    <property type="entry name" value="Ankyrin_rpt-contain_sf"/>
</dbReference>
<accession>E2ALA3</accession>
<keyword evidence="1" id="KW-0677">Repeat</keyword>
<organism evidence="6">
    <name type="scientific">Camponotus floridanus</name>
    <name type="common">Florida carpenter ant</name>
    <dbReference type="NCBI Taxonomy" id="104421"/>
    <lineage>
        <taxon>Eukaryota</taxon>
        <taxon>Metazoa</taxon>
        <taxon>Ecdysozoa</taxon>
        <taxon>Arthropoda</taxon>
        <taxon>Hexapoda</taxon>
        <taxon>Insecta</taxon>
        <taxon>Pterygota</taxon>
        <taxon>Neoptera</taxon>
        <taxon>Endopterygota</taxon>
        <taxon>Hymenoptera</taxon>
        <taxon>Apocrita</taxon>
        <taxon>Aculeata</taxon>
        <taxon>Formicoidea</taxon>
        <taxon>Formicidae</taxon>
        <taxon>Formicinae</taxon>
        <taxon>Camponotus</taxon>
    </lineage>
</organism>
<evidence type="ECO:0000256" key="2">
    <source>
        <dbReference type="ARBA" id="ARBA00023043"/>
    </source>
</evidence>
<protein>
    <submittedName>
        <fullName evidence="5">Transient receptor potential channel pyrexia</fullName>
    </submittedName>
</protein>
<keyword evidence="2 3" id="KW-0040">ANK repeat</keyword>
<feature type="compositionally biased region" description="Basic and acidic residues" evidence="4">
    <location>
        <begin position="10"/>
        <end position="27"/>
    </location>
</feature>
<dbReference type="STRING" id="104421.E2ALA3"/>
<dbReference type="InParanoid" id="E2ALA3"/>
<sequence>MNDDDDDDAEKQQNKDEGKKQHKDDAGKQQQDPSFHMQRRTGVRRAERDEKPVLLSCPSSENLESIIYHDTRRADNAETPWSKKEIEVALLKLPGGDTALFLIPTLRGDALQKVLEEFQCVTLNKNEDRKHNISLVTCADENEENTILVDENRAAATTTPGQLLAGWPDTCLLISSWLSHVEIAKALLDKGAPVSTTDNDGRTPLHLAACTTSTKIVEELLKHSADPCEWDFENKYTPLHCAAAAGCVATVTCLIKSGAHVNVKRSPLYYAMLNNAVDCVETLLQAGARPDNSQVLLLQADASPDKAQVYTKTPLHVAVTLGNVHCIKLLLDHGANVTIQMGTTKSTPLHLAV</sequence>
<feature type="repeat" description="ANK" evidence="3">
    <location>
        <begin position="200"/>
        <end position="226"/>
    </location>
</feature>
<name>E2ALA3_CAMFO</name>
<gene>
    <name evidence="5" type="ORF">EAG_13824</name>
</gene>
<evidence type="ECO:0000313" key="5">
    <source>
        <dbReference type="EMBL" id="EFN65782.1"/>
    </source>
</evidence>
<dbReference type="Proteomes" id="UP000000311">
    <property type="component" value="Unassembled WGS sequence"/>
</dbReference>
<dbReference type="PRINTS" id="PR01415">
    <property type="entry name" value="ANKYRIN"/>
</dbReference>
<dbReference type="PROSITE" id="PS50088">
    <property type="entry name" value="ANK_REPEAT"/>
    <property type="match status" value="3"/>
</dbReference>
<dbReference type="SMART" id="SM00248">
    <property type="entry name" value="ANK"/>
    <property type="match status" value="5"/>
</dbReference>
<dbReference type="SUPFAM" id="SSF48403">
    <property type="entry name" value="Ankyrin repeat"/>
    <property type="match status" value="1"/>
</dbReference>
<dbReference type="OrthoDB" id="7464126at2759"/>